<evidence type="ECO:0000313" key="4">
    <source>
        <dbReference type="Proteomes" id="UP000031036"/>
    </source>
</evidence>
<feature type="compositionally biased region" description="Polar residues" evidence="1">
    <location>
        <begin position="100"/>
        <end position="129"/>
    </location>
</feature>
<keyword evidence="4" id="KW-1185">Reference proteome</keyword>
<feature type="compositionally biased region" description="Basic and acidic residues" evidence="1">
    <location>
        <begin position="130"/>
        <end position="139"/>
    </location>
</feature>
<dbReference type="EMBL" id="JPKZ01002561">
    <property type="protein sequence ID" value="KHN76220.1"/>
    <property type="molecule type" value="Genomic_DNA"/>
</dbReference>
<name>A0A0B2V5F8_TOXCA</name>
<protein>
    <submittedName>
        <fullName evidence="3">Uncharacterized protein</fullName>
    </submittedName>
</protein>
<feature type="region of interest" description="Disordered" evidence="1">
    <location>
        <begin position="37"/>
        <end position="306"/>
    </location>
</feature>
<gene>
    <name evidence="3" type="ORF">Tcan_05231</name>
</gene>
<dbReference type="AlphaFoldDB" id="A0A0B2V5F8"/>
<keyword evidence="2" id="KW-1133">Transmembrane helix</keyword>
<feature type="transmembrane region" description="Helical" evidence="2">
    <location>
        <begin position="6"/>
        <end position="31"/>
    </location>
</feature>
<sequence>MDVPSGIMLVTVSYTWMMTIFFSSYSLLLCTKKKGDVVKDRSSSGDGVVALPPPNASALPTTSPNPQASTPLKQRAAEADSTKGAASSKTGQAAKPNANEKPTNAETHNDQLSATRNSSVPNDPSQVKTPQHETTDANDKQSSSSKKRQQIEEQFRSRRRRLVRGKDGKKKGLKQSFGDNALRKWETKRNLKGGVQASPTDATQDESQKQLSAKNAILKKKRRTKRVSRATVSANTPKSRQLSKNSRIARLSCTSTQSDATGVGIGPQAIPDAPVGGDDYDGDEVNNDLDTMAGVRSIEKEETPSA</sequence>
<evidence type="ECO:0000256" key="2">
    <source>
        <dbReference type="SAM" id="Phobius"/>
    </source>
</evidence>
<keyword evidence="2" id="KW-0472">Membrane</keyword>
<proteinExistence type="predicted"/>
<evidence type="ECO:0000256" key="1">
    <source>
        <dbReference type="SAM" id="MobiDB-lite"/>
    </source>
</evidence>
<feature type="compositionally biased region" description="Basic and acidic residues" evidence="1">
    <location>
        <begin position="297"/>
        <end position="306"/>
    </location>
</feature>
<comment type="caution">
    <text evidence="3">The sequence shown here is derived from an EMBL/GenBank/DDBJ whole genome shotgun (WGS) entry which is preliminary data.</text>
</comment>
<accession>A0A0B2V5F8</accession>
<feature type="compositionally biased region" description="Polar residues" evidence="1">
    <location>
        <begin position="230"/>
        <end position="260"/>
    </location>
</feature>
<dbReference type="Proteomes" id="UP000031036">
    <property type="component" value="Unassembled WGS sequence"/>
</dbReference>
<keyword evidence="2" id="KW-0812">Transmembrane</keyword>
<feature type="compositionally biased region" description="Basic residues" evidence="1">
    <location>
        <begin position="157"/>
        <end position="173"/>
    </location>
</feature>
<feature type="compositionally biased region" description="Basic residues" evidence="1">
    <location>
        <begin position="217"/>
        <end position="228"/>
    </location>
</feature>
<feature type="compositionally biased region" description="Acidic residues" evidence="1">
    <location>
        <begin position="278"/>
        <end position="287"/>
    </location>
</feature>
<feature type="compositionally biased region" description="Polar residues" evidence="1">
    <location>
        <begin position="58"/>
        <end position="72"/>
    </location>
</feature>
<reference evidence="3 4" key="1">
    <citation type="submission" date="2014-11" db="EMBL/GenBank/DDBJ databases">
        <title>Genetic blueprint of the zoonotic pathogen Toxocara canis.</title>
        <authorList>
            <person name="Zhu X.-Q."/>
            <person name="Korhonen P.K."/>
            <person name="Cai H."/>
            <person name="Young N.D."/>
            <person name="Nejsum P."/>
            <person name="von Samson-Himmelstjerna G."/>
            <person name="Boag P.R."/>
            <person name="Tan P."/>
            <person name="Li Q."/>
            <person name="Min J."/>
            <person name="Yang Y."/>
            <person name="Wang X."/>
            <person name="Fang X."/>
            <person name="Hall R.S."/>
            <person name="Hofmann A."/>
            <person name="Sternberg P.W."/>
            <person name="Jex A.R."/>
            <person name="Gasser R.B."/>
        </authorList>
    </citation>
    <scope>NUCLEOTIDE SEQUENCE [LARGE SCALE GENOMIC DNA]</scope>
    <source>
        <strain evidence="3">PN_DK_2014</strain>
    </source>
</reference>
<evidence type="ECO:0000313" key="3">
    <source>
        <dbReference type="EMBL" id="KHN76220.1"/>
    </source>
</evidence>
<organism evidence="3 4">
    <name type="scientific">Toxocara canis</name>
    <name type="common">Canine roundworm</name>
    <dbReference type="NCBI Taxonomy" id="6265"/>
    <lineage>
        <taxon>Eukaryota</taxon>
        <taxon>Metazoa</taxon>
        <taxon>Ecdysozoa</taxon>
        <taxon>Nematoda</taxon>
        <taxon>Chromadorea</taxon>
        <taxon>Rhabditida</taxon>
        <taxon>Spirurina</taxon>
        <taxon>Ascaridomorpha</taxon>
        <taxon>Ascaridoidea</taxon>
        <taxon>Toxocaridae</taxon>
        <taxon>Toxocara</taxon>
    </lineage>
</organism>